<feature type="compositionally biased region" description="Acidic residues" evidence="1">
    <location>
        <begin position="60"/>
        <end position="72"/>
    </location>
</feature>
<feature type="region of interest" description="Disordered" evidence="1">
    <location>
        <begin position="58"/>
        <end position="85"/>
    </location>
</feature>
<evidence type="ECO:0000313" key="3">
    <source>
        <dbReference type="Proteomes" id="UP000821853"/>
    </source>
</evidence>
<gene>
    <name evidence="2" type="ORF">HPB48_013129</name>
</gene>
<proteinExistence type="predicted"/>
<dbReference type="AlphaFoldDB" id="A0A9J6H616"/>
<dbReference type="EMBL" id="JABSTR010000011">
    <property type="protein sequence ID" value="KAH9382528.1"/>
    <property type="molecule type" value="Genomic_DNA"/>
</dbReference>
<dbReference type="OrthoDB" id="6535444at2759"/>
<accession>A0A9J6H616</accession>
<protein>
    <submittedName>
        <fullName evidence="2">Uncharacterized protein</fullName>
    </submittedName>
</protein>
<reference evidence="2 3" key="1">
    <citation type="journal article" date="2020" name="Cell">
        <title>Large-Scale Comparative Analyses of Tick Genomes Elucidate Their Genetic Diversity and Vector Capacities.</title>
        <authorList>
            <consortium name="Tick Genome and Microbiome Consortium (TIGMIC)"/>
            <person name="Jia N."/>
            <person name="Wang J."/>
            <person name="Shi W."/>
            <person name="Du L."/>
            <person name="Sun Y."/>
            <person name="Zhan W."/>
            <person name="Jiang J.F."/>
            <person name="Wang Q."/>
            <person name="Zhang B."/>
            <person name="Ji P."/>
            <person name="Bell-Sakyi L."/>
            <person name="Cui X.M."/>
            <person name="Yuan T.T."/>
            <person name="Jiang B.G."/>
            <person name="Yang W.F."/>
            <person name="Lam T.T."/>
            <person name="Chang Q.C."/>
            <person name="Ding S.J."/>
            <person name="Wang X.J."/>
            <person name="Zhu J.G."/>
            <person name="Ruan X.D."/>
            <person name="Zhao L."/>
            <person name="Wei J.T."/>
            <person name="Ye R.Z."/>
            <person name="Que T.C."/>
            <person name="Du C.H."/>
            <person name="Zhou Y.H."/>
            <person name="Cheng J.X."/>
            <person name="Dai P.F."/>
            <person name="Guo W.B."/>
            <person name="Han X.H."/>
            <person name="Huang E.J."/>
            <person name="Li L.F."/>
            <person name="Wei W."/>
            <person name="Gao Y.C."/>
            <person name="Liu J.Z."/>
            <person name="Shao H.Z."/>
            <person name="Wang X."/>
            <person name="Wang C.C."/>
            <person name="Yang T.C."/>
            <person name="Huo Q.B."/>
            <person name="Li W."/>
            <person name="Chen H.Y."/>
            <person name="Chen S.E."/>
            <person name="Zhou L.G."/>
            <person name="Ni X.B."/>
            <person name="Tian J.H."/>
            <person name="Sheng Y."/>
            <person name="Liu T."/>
            <person name="Pan Y.S."/>
            <person name="Xia L.Y."/>
            <person name="Li J."/>
            <person name="Zhao F."/>
            <person name="Cao W.C."/>
        </authorList>
    </citation>
    <scope>NUCLEOTIDE SEQUENCE [LARGE SCALE GENOMIC DNA]</scope>
    <source>
        <strain evidence="2">HaeL-2018</strain>
    </source>
</reference>
<comment type="caution">
    <text evidence="2">The sequence shown here is derived from an EMBL/GenBank/DDBJ whole genome shotgun (WGS) entry which is preliminary data.</text>
</comment>
<evidence type="ECO:0000256" key="1">
    <source>
        <dbReference type="SAM" id="MobiDB-lite"/>
    </source>
</evidence>
<dbReference type="VEuPathDB" id="VectorBase:HLOH_052145"/>
<organism evidence="2 3">
    <name type="scientific">Haemaphysalis longicornis</name>
    <name type="common">Bush tick</name>
    <dbReference type="NCBI Taxonomy" id="44386"/>
    <lineage>
        <taxon>Eukaryota</taxon>
        <taxon>Metazoa</taxon>
        <taxon>Ecdysozoa</taxon>
        <taxon>Arthropoda</taxon>
        <taxon>Chelicerata</taxon>
        <taxon>Arachnida</taxon>
        <taxon>Acari</taxon>
        <taxon>Parasitiformes</taxon>
        <taxon>Ixodida</taxon>
        <taxon>Ixodoidea</taxon>
        <taxon>Ixodidae</taxon>
        <taxon>Haemaphysalinae</taxon>
        <taxon>Haemaphysalis</taxon>
    </lineage>
</organism>
<keyword evidence="3" id="KW-1185">Reference proteome</keyword>
<sequence length="85" mass="9635">MGAYVCYTNVPLQTVCAMEADFFFVPKRFCRLREALEELDNAEEADNHVDLVIVPPEPAAETDEEEGDDDCIEDRGVNDVWGECY</sequence>
<dbReference type="Proteomes" id="UP000821853">
    <property type="component" value="Chromosome 9"/>
</dbReference>
<evidence type="ECO:0000313" key="2">
    <source>
        <dbReference type="EMBL" id="KAH9382528.1"/>
    </source>
</evidence>
<name>A0A9J6H616_HAELO</name>